<keyword evidence="6" id="KW-0067">ATP-binding</keyword>
<dbReference type="PANTHER" id="PTHR20275:SF0">
    <property type="entry name" value="NAD KINASE"/>
    <property type="match status" value="1"/>
</dbReference>
<dbReference type="Pfam" id="PF01513">
    <property type="entry name" value="NAD_kinase"/>
    <property type="match status" value="1"/>
</dbReference>
<dbReference type="InterPro" id="IPR002504">
    <property type="entry name" value="NADK"/>
</dbReference>
<dbReference type="InterPro" id="IPR016064">
    <property type="entry name" value="NAD/diacylglycerol_kinase_sf"/>
</dbReference>
<dbReference type="SUPFAM" id="SSF111331">
    <property type="entry name" value="NAD kinase/diacylglycerol kinase-like"/>
    <property type="match status" value="1"/>
</dbReference>
<dbReference type="GO" id="GO:0019674">
    <property type="term" value="P:NAD+ metabolic process"/>
    <property type="evidence" value="ECO:0007669"/>
    <property type="project" value="InterPro"/>
</dbReference>
<dbReference type="Proteomes" id="UP000188298">
    <property type="component" value="Chromosome"/>
</dbReference>
<dbReference type="GO" id="GO:0046872">
    <property type="term" value="F:metal ion binding"/>
    <property type="evidence" value="ECO:0007669"/>
    <property type="project" value="UniProtKB-UniRule"/>
</dbReference>
<evidence type="ECO:0000256" key="3">
    <source>
        <dbReference type="ARBA" id="ARBA00022857"/>
    </source>
</evidence>
<accession>A0A1Q2LID0</accession>
<evidence type="ECO:0000256" key="2">
    <source>
        <dbReference type="ARBA" id="ARBA00022777"/>
    </source>
</evidence>
<gene>
    <name evidence="6" type="primary">nadK</name>
    <name evidence="7" type="ORF">XJ32_09225</name>
</gene>
<comment type="catalytic activity">
    <reaction evidence="5 6">
        <text>NAD(+) + ATP = ADP + NADP(+) + H(+)</text>
        <dbReference type="Rhea" id="RHEA:18629"/>
        <dbReference type="ChEBI" id="CHEBI:15378"/>
        <dbReference type="ChEBI" id="CHEBI:30616"/>
        <dbReference type="ChEBI" id="CHEBI:57540"/>
        <dbReference type="ChEBI" id="CHEBI:58349"/>
        <dbReference type="ChEBI" id="CHEBI:456216"/>
        <dbReference type="EC" id="2.7.1.23"/>
    </reaction>
</comment>
<reference evidence="7 8" key="1">
    <citation type="submission" date="2017-02" db="EMBL/GenBank/DDBJ databases">
        <title>Whole genome sequencing of Helicobacter bilis strain AAQJH.</title>
        <authorList>
            <person name="Conlan S."/>
            <person name="Thomas P.J."/>
            <person name="Mullikin J."/>
            <person name="Palmore T.N."/>
            <person name="Frank K.M."/>
            <person name="Segre J.A."/>
        </authorList>
    </citation>
    <scope>NUCLEOTIDE SEQUENCE [LARGE SCALE GENOMIC DNA]</scope>
    <source>
        <strain evidence="7 8">AAQJH</strain>
    </source>
</reference>
<dbReference type="InterPro" id="IPR017438">
    <property type="entry name" value="ATP-NAD_kinase_N"/>
</dbReference>
<keyword evidence="6" id="KW-0547">Nucleotide-binding</keyword>
<dbReference type="GO" id="GO:0003951">
    <property type="term" value="F:NAD+ kinase activity"/>
    <property type="evidence" value="ECO:0007669"/>
    <property type="project" value="UniProtKB-UniRule"/>
</dbReference>
<sequence length="299" mass="33286">MEQKERNVEKVGIILRPQSTHIKPIFLEIQKKLEKANIQVMLESSSAKMLDLESIESYDMQYLCKHVDMLFSIGGDGTLLSVANQSYGSNVPILGINSGRLGYLTIALPHEIDNLIPRIKHGEYSINKHLMLESCVKKNDMQENGGLEIPQPFVALNEFLLSRAGVSGMLEIEASIEGVLFNHYRLDGLLVATPTGSSAYNVSAGGSLVYPNCRNVLLTPICAHSLTQRPLILDDSFIIELKFKNAGTLICDGQQRISMPKDSVICIKTAEHNAHLVELTPNFYFMRLREKLGWGQIES</sequence>
<organism evidence="7 8">
    <name type="scientific">Helicobacter bilis</name>
    <dbReference type="NCBI Taxonomy" id="37372"/>
    <lineage>
        <taxon>Bacteria</taxon>
        <taxon>Pseudomonadati</taxon>
        <taxon>Campylobacterota</taxon>
        <taxon>Epsilonproteobacteria</taxon>
        <taxon>Campylobacterales</taxon>
        <taxon>Helicobacteraceae</taxon>
        <taxon>Helicobacter</taxon>
    </lineage>
</organism>
<comment type="function">
    <text evidence="6">Involved in the regulation of the intracellular balance of NAD and NADP, and is a key enzyme in the biosynthesis of NADP. Catalyzes specifically the phosphorylation on 2'-hydroxyl of the adenosine moiety of NAD to yield NADP.</text>
</comment>
<keyword evidence="4 6" id="KW-0520">NAD</keyword>
<feature type="binding site" evidence="6">
    <location>
        <begin position="76"/>
        <end position="77"/>
    </location>
    <ligand>
        <name>NAD(+)</name>
        <dbReference type="ChEBI" id="CHEBI:57540"/>
    </ligand>
</feature>
<keyword evidence="6" id="KW-0963">Cytoplasm</keyword>
<comment type="subcellular location">
    <subcellularLocation>
        <location evidence="6">Cytoplasm</location>
    </subcellularLocation>
</comment>
<proteinExistence type="inferred from homology"/>
<dbReference type="Gene3D" id="2.60.200.30">
    <property type="entry name" value="Probable inorganic polyphosphate/atp-NAD kinase, domain 2"/>
    <property type="match status" value="1"/>
</dbReference>
<feature type="binding site" evidence="6">
    <location>
        <begin position="157"/>
        <end position="158"/>
    </location>
    <ligand>
        <name>NAD(+)</name>
        <dbReference type="ChEBI" id="CHEBI:57540"/>
    </ligand>
</feature>
<feature type="binding site" evidence="6">
    <location>
        <position position="254"/>
    </location>
    <ligand>
        <name>NAD(+)</name>
        <dbReference type="ChEBI" id="CHEBI:57540"/>
    </ligand>
</feature>
<dbReference type="RefSeq" id="WP_077389268.1">
    <property type="nucleotide sequence ID" value="NZ_CP019645.1"/>
</dbReference>
<evidence type="ECO:0000256" key="5">
    <source>
        <dbReference type="ARBA" id="ARBA00047925"/>
    </source>
</evidence>
<dbReference type="AlphaFoldDB" id="A0A1Q2LID0"/>
<feature type="binding site" evidence="6">
    <location>
        <position position="187"/>
    </location>
    <ligand>
        <name>NAD(+)</name>
        <dbReference type="ChEBI" id="CHEBI:57540"/>
    </ligand>
</feature>
<comment type="cofactor">
    <cofactor evidence="6">
        <name>a divalent metal cation</name>
        <dbReference type="ChEBI" id="CHEBI:60240"/>
    </cofactor>
</comment>
<dbReference type="GO" id="GO:0005524">
    <property type="term" value="F:ATP binding"/>
    <property type="evidence" value="ECO:0007669"/>
    <property type="project" value="UniProtKB-KW"/>
</dbReference>
<dbReference type="PANTHER" id="PTHR20275">
    <property type="entry name" value="NAD KINASE"/>
    <property type="match status" value="1"/>
</dbReference>
<dbReference type="GO" id="GO:0051287">
    <property type="term" value="F:NAD binding"/>
    <property type="evidence" value="ECO:0007669"/>
    <property type="project" value="UniProtKB-ARBA"/>
</dbReference>
<feature type="active site" description="Proton acceptor" evidence="6">
    <location>
        <position position="76"/>
    </location>
</feature>
<name>A0A1Q2LID0_9HELI</name>
<keyword evidence="3 6" id="KW-0521">NADP</keyword>
<dbReference type="InterPro" id="IPR017437">
    <property type="entry name" value="ATP-NAD_kinase_PpnK-typ_C"/>
</dbReference>
<dbReference type="Pfam" id="PF20143">
    <property type="entry name" value="NAD_kinase_C"/>
    <property type="match status" value="1"/>
</dbReference>
<dbReference type="HAMAP" id="MF_00361">
    <property type="entry name" value="NAD_kinase"/>
    <property type="match status" value="1"/>
</dbReference>
<feature type="binding site" evidence="6">
    <location>
        <position position="185"/>
    </location>
    <ligand>
        <name>NAD(+)</name>
        <dbReference type="ChEBI" id="CHEBI:57540"/>
    </ligand>
</feature>
<evidence type="ECO:0000256" key="6">
    <source>
        <dbReference type="HAMAP-Rule" id="MF_00361"/>
    </source>
</evidence>
<feature type="binding site" evidence="6">
    <location>
        <begin position="198"/>
        <end position="203"/>
    </location>
    <ligand>
        <name>NAD(+)</name>
        <dbReference type="ChEBI" id="CHEBI:57540"/>
    </ligand>
</feature>
<protein>
    <recommendedName>
        <fullName evidence="6">NAD kinase</fullName>
        <ecNumber evidence="6">2.7.1.23</ecNumber>
    </recommendedName>
    <alternativeName>
        <fullName evidence="6">ATP-dependent NAD kinase</fullName>
    </alternativeName>
</protein>
<keyword evidence="1 6" id="KW-0808">Transferase</keyword>
<keyword evidence="2 6" id="KW-0418">Kinase</keyword>
<evidence type="ECO:0000313" key="7">
    <source>
        <dbReference type="EMBL" id="AQQ60240.1"/>
    </source>
</evidence>
<evidence type="ECO:0000313" key="8">
    <source>
        <dbReference type="Proteomes" id="UP000188298"/>
    </source>
</evidence>
<dbReference type="EC" id="2.7.1.23" evidence="6"/>
<evidence type="ECO:0000256" key="1">
    <source>
        <dbReference type="ARBA" id="ARBA00022679"/>
    </source>
</evidence>
<dbReference type="KEGG" id="hbl:XJ32_09225"/>
<comment type="similarity">
    <text evidence="6">Belongs to the NAD kinase family.</text>
</comment>
<comment type="caution">
    <text evidence="6">Lacks conserved residue(s) required for the propagation of feature annotation.</text>
</comment>
<dbReference type="EMBL" id="CP019645">
    <property type="protein sequence ID" value="AQQ60240.1"/>
    <property type="molecule type" value="Genomic_DNA"/>
</dbReference>
<evidence type="ECO:0000256" key="4">
    <source>
        <dbReference type="ARBA" id="ARBA00023027"/>
    </source>
</evidence>
<dbReference type="GO" id="GO:0005737">
    <property type="term" value="C:cytoplasm"/>
    <property type="evidence" value="ECO:0007669"/>
    <property type="project" value="UniProtKB-SubCell"/>
</dbReference>
<dbReference type="Gene3D" id="3.40.50.10330">
    <property type="entry name" value="Probable inorganic polyphosphate/atp-NAD kinase, domain 1"/>
    <property type="match status" value="1"/>
</dbReference>
<dbReference type="GO" id="GO:0006741">
    <property type="term" value="P:NADP+ biosynthetic process"/>
    <property type="evidence" value="ECO:0007669"/>
    <property type="project" value="UniProtKB-UniRule"/>
</dbReference>